<dbReference type="Pfam" id="PF00078">
    <property type="entry name" value="RVT_1"/>
    <property type="match status" value="1"/>
</dbReference>
<dbReference type="Proteomes" id="UP000823941">
    <property type="component" value="Chromosome 1"/>
</dbReference>
<keyword evidence="3" id="KW-1185">Reference proteome</keyword>
<organism evidence="2 3">
    <name type="scientific">Plutella xylostella</name>
    <name type="common">Diamondback moth</name>
    <name type="synonym">Plutella maculipennis</name>
    <dbReference type="NCBI Taxonomy" id="51655"/>
    <lineage>
        <taxon>Eukaryota</taxon>
        <taxon>Metazoa</taxon>
        <taxon>Ecdysozoa</taxon>
        <taxon>Arthropoda</taxon>
        <taxon>Hexapoda</taxon>
        <taxon>Insecta</taxon>
        <taxon>Pterygota</taxon>
        <taxon>Neoptera</taxon>
        <taxon>Endopterygota</taxon>
        <taxon>Lepidoptera</taxon>
        <taxon>Glossata</taxon>
        <taxon>Ditrysia</taxon>
        <taxon>Yponomeutoidea</taxon>
        <taxon>Plutellidae</taxon>
        <taxon>Plutella</taxon>
    </lineage>
</organism>
<sequence length="523" mass="59147">MPTDKTENFIEFIDCMSEMNAIIENQAVDSVFMLGDWNSHPGESFCKEMLSFCSEQNWLCADMAILPPDTYTYISEAHNCKRWLDHCIVTGAAWRSVVSAKVHYDVFWSDHFPLEVVCDINIIKPKIVPLNPNRNQAIWGERDVVQTNNFTECCNLKLKEIDIPRQLVSCCDGMCGNVEHHCIIDELYGRIVSVLRDAAVASAHVGGEARRGRPVCGWNKHVREAHSQARHYFNIWALHGKPSTGRMHEDMSLSRKKFKAKLKWCQNNQDQIKMDIIASHHQAKNFGKFWKETNKLNPRAGLPVSVDGVSEPREIANAFLDRFKVQSPLGPAASPRVLAPEGRRAGDAPVRVSAKQVAKIIKQMSRGKSPGHDGLSIEHLQYAGVHLPRVLALFYTHCIRHAYLPEELMKTIVVPVIKDKTGDASDKANYRPISLATILAKVLDSVLDSYLEKHLKLHDAQFGFRAGLSTESVILCLKHTVRYYTDRSTPVYACFLDLSKAFDLVSYDILWDKLYSETDLPES</sequence>
<dbReference type="Gene3D" id="3.60.10.10">
    <property type="entry name" value="Endonuclease/exonuclease/phosphatase"/>
    <property type="match status" value="1"/>
</dbReference>
<comment type="caution">
    <text evidence="2">The sequence shown here is derived from an EMBL/GenBank/DDBJ whole genome shotgun (WGS) entry which is preliminary data.</text>
</comment>
<protein>
    <recommendedName>
        <fullName evidence="1">Reverse transcriptase domain-containing protein</fullName>
    </recommendedName>
</protein>
<gene>
    <name evidence="2" type="ORF">JYU34_000594</name>
</gene>
<reference evidence="2 3" key="1">
    <citation type="submission" date="2021-06" db="EMBL/GenBank/DDBJ databases">
        <title>A haploid diamondback moth (Plutella xylostella L.) genome assembly resolves 31 chromosomes and identifies a diamide resistance mutation.</title>
        <authorList>
            <person name="Ward C.M."/>
            <person name="Perry K.D."/>
            <person name="Baker G."/>
            <person name="Powis K."/>
            <person name="Heckel D.G."/>
            <person name="Baxter S.W."/>
        </authorList>
    </citation>
    <scope>NUCLEOTIDE SEQUENCE [LARGE SCALE GENOMIC DNA]</scope>
    <source>
        <strain evidence="2 3">LV</strain>
        <tissue evidence="2">Single pupa</tissue>
    </source>
</reference>
<feature type="domain" description="Reverse transcriptase" evidence="1">
    <location>
        <begin position="422"/>
        <end position="515"/>
    </location>
</feature>
<dbReference type="EMBL" id="JAHIBW010000001">
    <property type="protein sequence ID" value="KAG7313465.1"/>
    <property type="molecule type" value="Genomic_DNA"/>
</dbReference>
<evidence type="ECO:0000313" key="3">
    <source>
        <dbReference type="Proteomes" id="UP000823941"/>
    </source>
</evidence>
<dbReference type="InterPro" id="IPR000477">
    <property type="entry name" value="RT_dom"/>
</dbReference>
<dbReference type="InterPro" id="IPR036691">
    <property type="entry name" value="Endo/exonu/phosph_ase_sf"/>
</dbReference>
<evidence type="ECO:0000313" key="2">
    <source>
        <dbReference type="EMBL" id="KAG7313465.1"/>
    </source>
</evidence>
<proteinExistence type="predicted"/>
<accession>A0ABQ7R834</accession>
<dbReference type="PANTHER" id="PTHR19446">
    <property type="entry name" value="REVERSE TRANSCRIPTASES"/>
    <property type="match status" value="1"/>
</dbReference>
<name>A0ABQ7R834_PLUXY</name>
<dbReference type="SUPFAM" id="SSF56219">
    <property type="entry name" value="DNase I-like"/>
    <property type="match status" value="1"/>
</dbReference>
<evidence type="ECO:0000259" key="1">
    <source>
        <dbReference type="Pfam" id="PF00078"/>
    </source>
</evidence>